<name>A0A4P6HFK7_9BACT</name>
<proteinExistence type="predicted"/>
<dbReference type="Pfam" id="PF00583">
    <property type="entry name" value="Acetyltransf_1"/>
    <property type="match status" value="1"/>
</dbReference>
<reference evidence="7 8" key="1">
    <citation type="submission" date="2018-02" db="EMBL/GenBank/DDBJ databases">
        <title>Genome sequence of Desulfovibrio carbinolicus DSM 3852.</title>
        <authorList>
            <person name="Wilbanks E."/>
            <person name="Skennerton C.T."/>
            <person name="Orphan V.J."/>
        </authorList>
    </citation>
    <scope>NUCLEOTIDE SEQUENCE [LARGE SCALE GENOMIC DNA]</scope>
    <source>
        <strain evidence="7 8">DSM 3852</strain>
    </source>
</reference>
<dbReference type="GO" id="GO:0016747">
    <property type="term" value="F:acyltransferase activity, transferring groups other than amino-acyl groups"/>
    <property type="evidence" value="ECO:0007669"/>
    <property type="project" value="InterPro"/>
</dbReference>
<evidence type="ECO:0000256" key="5">
    <source>
        <dbReference type="ARBA" id="ARBA00049880"/>
    </source>
</evidence>
<keyword evidence="3 7" id="KW-0808">Transferase</keyword>
<feature type="domain" description="N-acetyltransferase" evidence="6">
    <location>
        <begin position="1"/>
        <end position="161"/>
    </location>
</feature>
<accession>A0A4P6HFK7</accession>
<dbReference type="OrthoDB" id="9799147at2"/>
<keyword evidence="2" id="KW-1277">Toxin-antitoxin system</keyword>
<dbReference type="PANTHER" id="PTHR36449:SF1">
    <property type="entry name" value="ACETYLTRANSFERASE"/>
    <property type="match status" value="1"/>
</dbReference>
<dbReference type="EMBL" id="CP026538">
    <property type="protein sequence ID" value="QAZ65941.1"/>
    <property type="molecule type" value="Genomic_DNA"/>
</dbReference>
<keyword evidence="8" id="KW-1185">Reference proteome</keyword>
<dbReference type="AlphaFoldDB" id="A0A4P6HFK7"/>
<dbReference type="InterPro" id="IPR000182">
    <property type="entry name" value="GNAT_dom"/>
</dbReference>
<dbReference type="InterPro" id="IPR016181">
    <property type="entry name" value="Acyl_CoA_acyltransferase"/>
</dbReference>
<dbReference type="PROSITE" id="PS51186">
    <property type="entry name" value="GNAT"/>
    <property type="match status" value="1"/>
</dbReference>
<evidence type="ECO:0000256" key="3">
    <source>
        <dbReference type="ARBA" id="ARBA00022679"/>
    </source>
</evidence>
<evidence type="ECO:0000256" key="1">
    <source>
        <dbReference type="ARBA" id="ARBA00022491"/>
    </source>
</evidence>
<comment type="catalytic activity">
    <reaction evidence="5">
        <text>glycyl-tRNA(Gly) + acetyl-CoA = N-acetylglycyl-tRNA(Gly) + CoA + H(+)</text>
        <dbReference type="Rhea" id="RHEA:81867"/>
        <dbReference type="Rhea" id="RHEA-COMP:9683"/>
        <dbReference type="Rhea" id="RHEA-COMP:19766"/>
        <dbReference type="ChEBI" id="CHEBI:15378"/>
        <dbReference type="ChEBI" id="CHEBI:57287"/>
        <dbReference type="ChEBI" id="CHEBI:57288"/>
        <dbReference type="ChEBI" id="CHEBI:78522"/>
        <dbReference type="ChEBI" id="CHEBI:232036"/>
    </reaction>
</comment>
<evidence type="ECO:0000313" key="8">
    <source>
        <dbReference type="Proteomes" id="UP000293296"/>
    </source>
</evidence>
<sequence length="161" mass="17653">MIRVLPLDSALDRAAFTCGVPALDQYFHIQATQDAKRLIARCFVALREDRLLGYYTLSSASVPFSDVPPSLSRRLPRYPALPAIRIGRLAVDIRHQGQGLGGVLLADAIQRALRAEAPGFSIVVDAKDAQAAAFYRHHGFLELPSRPLCLLLPLGTIRKLP</sequence>
<organism evidence="7 8">
    <name type="scientific">Solidesulfovibrio carbinolicus</name>
    <dbReference type="NCBI Taxonomy" id="296842"/>
    <lineage>
        <taxon>Bacteria</taxon>
        <taxon>Pseudomonadati</taxon>
        <taxon>Thermodesulfobacteriota</taxon>
        <taxon>Desulfovibrionia</taxon>
        <taxon>Desulfovibrionales</taxon>
        <taxon>Desulfovibrionaceae</taxon>
        <taxon>Solidesulfovibrio</taxon>
    </lineage>
</organism>
<dbReference type="CDD" id="cd04301">
    <property type="entry name" value="NAT_SF"/>
    <property type="match status" value="1"/>
</dbReference>
<keyword evidence="1" id="KW-0678">Repressor</keyword>
<evidence type="ECO:0000256" key="4">
    <source>
        <dbReference type="ARBA" id="ARBA00023315"/>
    </source>
</evidence>
<keyword evidence="4" id="KW-0012">Acyltransferase</keyword>
<dbReference type="SUPFAM" id="SSF55729">
    <property type="entry name" value="Acyl-CoA N-acyltransferases (Nat)"/>
    <property type="match status" value="1"/>
</dbReference>
<dbReference type="PANTHER" id="PTHR36449">
    <property type="entry name" value="ACETYLTRANSFERASE-RELATED"/>
    <property type="match status" value="1"/>
</dbReference>
<dbReference type="RefSeq" id="WP_129348743.1">
    <property type="nucleotide sequence ID" value="NZ_CP026538.1"/>
</dbReference>
<evidence type="ECO:0000313" key="7">
    <source>
        <dbReference type="EMBL" id="QAZ65941.1"/>
    </source>
</evidence>
<dbReference type="Proteomes" id="UP000293296">
    <property type="component" value="Chromosome"/>
</dbReference>
<dbReference type="Gene3D" id="3.40.630.30">
    <property type="match status" value="1"/>
</dbReference>
<protein>
    <submittedName>
        <fullName evidence="7">GNAT family N-acetyltransferase</fullName>
    </submittedName>
</protein>
<dbReference type="KEGG" id="dcb:C3Y92_01270"/>
<evidence type="ECO:0000256" key="2">
    <source>
        <dbReference type="ARBA" id="ARBA00022649"/>
    </source>
</evidence>
<evidence type="ECO:0000259" key="6">
    <source>
        <dbReference type="PROSITE" id="PS51186"/>
    </source>
</evidence>
<gene>
    <name evidence="7" type="ORF">C3Y92_01270</name>
</gene>